<gene>
    <name evidence="5" type="primary">glmS_4</name>
    <name evidence="5" type="ORF">SAMEA3545359_02727</name>
</gene>
<dbReference type="Gene3D" id="3.40.50.10490">
    <property type="entry name" value="Glucose-6-phosphate isomerase like protein, domain 1"/>
    <property type="match status" value="2"/>
</dbReference>
<dbReference type="GO" id="GO:0004360">
    <property type="term" value="F:glutamine-fructose-6-phosphate transaminase (isomerizing) activity"/>
    <property type="evidence" value="ECO:0007669"/>
    <property type="project" value="UniProtKB-EC"/>
</dbReference>
<dbReference type="EC" id="2.6.1.16" evidence="2"/>
<dbReference type="PANTHER" id="PTHR10937:SF0">
    <property type="entry name" value="GLUTAMINE--FRUCTOSE-6-PHOSPHATE TRANSAMINASE (ISOMERIZING)"/>
    <property type="match status" value="1"/>
</dbReference>
<dbReference type="InterPro" id="IPR046348">
    <property type="entry name" value="SIS_dom_sf"/>
</dbReference>
<dbReference type="GO" id="GO:0006487">
    <property type="term" value="P:protein N-linked glycosylation"/>
    <property type="evidence" value="ECO:0007669"/>
    <property type="project" value="TreeGrafter"/>
</dbReference>
<dbReference type="SUPFAM" id="SSF53697">
    <property type="entry name" value="SIS domain"/>
    <property type="match status" value="1"/>
</dbReference>
<dbReference type="GO" id="GO:0097367">
    <property type="term" value="F:carbohydrate derivative binding"/>
    <property type="evidence" value="ECO:0007669"/>
    <property type="project" value="InterPro"/>
</dbReference>
<reference evidence="5" key="1">
    <citation type="submission" date="2015-09" db="EMBL/GenBank/DDBJ databases">
        <authorList>
            <consortium name="Pathogen Informatics"/>
        </authorList>
    </citation>
    <scope>NUCLEOTIDE SEQUENCE</scope>
    <source>
        <strain evidence="5">2789STDY5834896</strain>
    </source>
</reference>
<dbReference type="GO" id="GO:0006047">
    <property type="term" value="P:UDP-N-acetylglucosamine metabolic process"/>
    <property type="evidence" value="ECO:0007669"/>
    <property type="project" value="TreeGrafter"/>
</dbReference>
<evidence type="ECO:0000256" key="3">
    <source>
        <dbReference type="ARBA" id="ARBA00016090"/>
    </source>
</evidence>
<dbReference type="Pfam" id="PF01380">
    <property type="entry name" value="SIS"/>
    <property type="match status" value="1"/>
</dbReference>
<sequence>MTERNDIGVMIEEIEATPQMVADKLPEFMAELQRRSTLFEGRHYTKVYAVGCGDSLYAAQAAQYAFMKNTGLPCQACEALEFCRYDVDYMPAGALVLVISYSGTVARTVECARMAKRAGATVVAITGKERGALAQTCGEAVVYHIDSRGFAPGTISFSASLLMLYACSVALGRANGYLTPDAAAAQHAQLAALPAVLRSALAVGRAPALAAAERYTGLKDFTIIGAGPNLAIAHYGAAKLIEGGEISGTPQELEEWAHIQYFTTQQRDCVVVIAPAGRCCSRAAELLAEMRFLGCGSVLVGTGDAGDLPADFALLAEDGVDEVYTPLVTGLLCALFAYSLSLASGKQAYNFPSQQIEEEHYRTIHHSAFRPEAEEVAP</sequence>
<dbReference type="InterPro" id="IPR001347">
    <property type="entry name" value="SIS_dom"/>
</dbReference>
<evidence type="ECO:0000313" key="5">
    <source>
        <dbReference type="EMBL" id="SCJ90486.1"/>
    </source>
</evidence>
<proteinExistence type="predicted"/>
<feature type="domain" description="SIS" evidence="4">
    <location>
        <begin position="29"/>
        <end position="177"/>
    </location>
</feature>
<keyword evidence="5" id="KW-0032">Aminotransferase</keyword>
<evidence type="ECO:0000259" key="4">
    <source>
        <dbReference type="PROSITE" id="PS51464"/>
    </source>
</evidence>
<dbReference type="AlphaFoldDB" id="A0A1C6K846"/>
<organism evidence="5">
    <name type="scientific">uncultured Anaerotruncus sp</name>
    <dbReference type="NCBI Taxonomy" id="905011"/>
    <lineage>
        <taxon>Bacteria</taxon>
        <taxon>Bacillati</taxon>
        <taxon>Bacillota</taxon>
        <taxon>Clostridia</taxon>
        <taxon>Eubacteriales</taxon>
        <taxon>Oscillospiraceae</taxon>
        <taxon>Anaerotruncus</taxon>
        <taxon>environmental samples</taxon>
    </lineage>
</organism>
<keyword evidence="5" id="KW-0808">Transferase</keyword>
<dbReference type="EMBL" id="FMHG01000004">
    <property type="protein sequence ID" value="SCJ90486.1"/>
    <property type="molecule type" value="Genomic_DNA"/>
</dbReference>
<protein>
    <recommendedName>
        <fullName evidence="3">Glutamine--fructose-6-phosphate aminotransferase [isomerizing]</fullName>
        <ecNumber evidence="2">2.6.1.16</ecNumber>
    </recommendedName>
</protein>
<dbReference type="GO" id="GO:0006002">
    <property type="term" value="P:fructose 6-phosphate metabolic process"/>
    <property type="evidence" value="ECO:0007669"/>
    <property type="project" value="TreeGrafter"/>
</dbReference>
<evidence type="ECO:0000256" key="2">
    <source>
        <dbReference type="ARBA" id="ARBA00012916"/>
    </source>
</evidence>
<name>A0A1C6K846_9FIRM</name>
<dbReference type="PROSITE" id="PS51464">
    <property type="entry name" value="SIS"/>
    <property type="match status" value="1"/>
</dbReference>
<dbReference type="PANTHER" id="PTHR10937">
    <property type="entry name" value="GLUCOSAMINE--FRUCTOSE-6-PHOSPHATE AMINOTRANSFERASE, ISOMERIZING"/>
    <property type="match status" value="1"/>
</dbReference>
<accession>A0A1C6K846</accession>
<comment type="catalytic activity">
    <reaction evidence="1">
        <text>D-fructose 6-phosphate + L-glutamine = D-glucosamine 6-phosphate + L-glutamate</text>
        <dbReference type="Rhea" id="RHEA:13237"/>
        <dbReference type="ChEBI" id="CHEBI:29985"/>
        <dbReference type="ChEBI" id="CHEBI:58359"/>
        <dbReference type="ChEBI" id="CHEBI:58725"/>
        <dbReference type="ChEBI" id="CHEBI:61527"/>
        <dbReference type="EC" id="2.6.1.16"/>
    </reaction>
</comment>
<evidence type="ECO:0000256" key="1">
    <source>
        <dbReference type="ARBA" id="ARBA00001031"/>
    </source>
</evidence>